<feature type="region of interest" description="Disordered" evidence="1">
    <location>
        <begin position="66"/>
        <end position="103"/>
    </location>
</feature>
<keyword evidence="4" id="KW-1185">Reference proteome</keyword>
<feature type="transmembrane region" description="Helical" evidence="2">
    <location>
        <begin position="190"/>
        <end position="207"/>
    </location>
</feature>
<dbReference type="AlphaFoldDB" id="A0ABD1LFX8"/>
<protein>
    <submittedName>
        <fullName evidence="3">Uncharacterized protein</fullName>
    </submittedName>
</protein>
<evidence type="ECO:0000313" key="3">
    <source>
        <dbReference type="EMBL" id="KAL2322439.1"/>
    </source>
</evidence>
<evidence type="ECO:0000256" key="2">
    <source>
        <dbReference type="SAM" id="Phobius"/>
    </source>
</evidence>
<comment type="caution">
    <text evidence="3">The sequence shown here is derived from an EMBL/GenBank/DDBJ whole genome shotgun (WGS) entry which is preliminary data.</text>
</comment>
<reference evidence="3 4" key="1">
    <citation type="submission" date="2024-08" db="EMBL/GenBank/DDBJ databases">
        <title>Insights into the chromosomal genome structure of Flemingia macrophylla.</title>
        <authorList>
            <person name="Ding Y."/>
            <person name="Zhao Y."/>
            <person name="Bi W."/>
            <person name="Wu M."/>
            <person name="Zhao G."/>
            <person name="Gong Y."/>
            <person name="Li W."/>
            <person name="Zhang P."/>
        </authorList>
    </citation>
    <scope>NUCLEOTIDE SEQUENCE [LARGE SCALE GENOMIC DNA]</scope>
    <source>
        <strain evidence="3">DYQJB</strain>
        <tissue evidence="3">Leaf</tissue>
    </source>
</reference>
<keyword evidence="2" id="KW-0472">Membrane</keyword>
<evidence type="ECO:0000256" key="1">
    <source>
        <dbReference type="SAM" id="MobiDB-lite"/>
    </source>
</evidence>
<organism evidence="3 4">
    <name type="scientific">Flemingia macrophylla</name>
    <dbReference type="NCBI Taxonomy" id="520843"/>
    <lineage>
        <taxon>Eukaryota</taxon>
        <taxon>Viridiplantae</taxon>
        <taxon>Streptophyta</taxon>
        <taxon>Embryophyta</taxon>
        <taxon>Tracheophyta</taxon>
        <taxon>Spermatophyta</taxon>
        <taxon>Magnoliopsida</taxon>
        <taxon>eudicotyledons</taxon>
        <taxon>Gunneridae</taxon>
        <taxon>Pentapetalae</taxon>
        <taxon>rosids</taxon>
        <taxon>fabids</taxon>
        <taxon>Fabales</taxon>
        <taxon>Fabaceae</taxon>
        <taxon>Papilionoideae</taxon>
        <taxon>50 kb inversion clade</taxon>
        <taxon>NPAAA clade</taxon>
        <taxon>indigoferoid/millettioid clade</taxon>
        <taxon>Phaseoleae</taxon>
        <taxon>Flemingia</taxon>
    </lineage>
</organism>
<name>A0ABD1LFX8_9FABA</name>
<proteinExistence type="predicted"/>
<accession>A0ABD1LFX8</accession>
<keyword evidence="2" id="KW-1133">Transmembrane helix</keyword>
<dbReference type="EMBL" id="JBGMDY010000009">
    <property type="protein sequence ID" value="KAL2322439.1"/>
    <property type="molecule type" value="Genomic_DNA"/>
</dbReference>
<keyword evidence="2" id="KW-0812">Transmembrane</keyword>
<dbReference type="Proteomes" id="UP001603857">
    <property type="component" value="Unassembled WGS sequence"/>
</dbReference>
<sequence length="210" mass="23945">MTTTAHLWRMEGQKNVTRSINLMDKDPESVKHIVNINVCFMFSKDLMEGHMKVQTVVATPQMSRPFFPEQCHPPPRQPPSFRDHLRTQQQQGGGGRRLMESRDGEKSEAATELLVCGGVALVWWMSHSLVSFRFLTPQRWSSLIAEGRLRVLAVVAMFTKRRAAMAADVWCATEVAEKVVKVRKEATEDLLFCCVLTYLFGGFYYLPCFV</sequence>
<evidence type="ECO:0000313" key="4">
    <source>
        <dbReference type="Proteomes" id="UP001603857"/>
    </source>
</evidence>
<gene>
    <name evidence="3" type="ORF">Fmac_026818</name>
</gene>